<evidence type="ECO:0000313" key="2">
    <source>
        <dbReference type="Proteomes" id="UP001196509"/>
    </source>
</evidence>
<dbReference type="EMBL" id="JAICBX010000004">
    <property type="protein sequence ID" value="MBW8639654.1"/>
    <property type="molecule type" value="Genomic_DNA"/>
</dbReference>
<name>A0AAE3D2C1_9HYPH</name>
<comment type="caution">
    <text evidence="1">The sequence shown here is derived from an EMBL/GenBank/DDBJ whole genome shotgun (WGS) entry which is preliminary data.</text>
</comment>
<organism evidence="1 2">
    <name type="scientific">Flavimaribacter sediminis</name>
    <dbReference type="NCBI Taxonomy" id="2865987"/>
    <lineage>
        <taxon>Bacteria</taxon>
        <taxon>Pseudomonadati</taxon>
        <taxon>Pseudomonadota</taxon>
        <taxon>Alphaproteobacteria</taxon>
        <taxon>Hyphomicrobiales</taxon>
        <taxon>Rhizobiaceae</taxon>
        <taxon>Flavimaribacter</taxon>
    </lineage>
</organism>
<dbReference type="Proteomes" id="UP001196509">
    <property type="component" value="Unassembled WGS sequence"/>
</dbReference>
<evidence type="ECO:0000313" key="1">
    <source>
        <dbReference type="EMBL" id="MBW8639654.1"/>
    </source>
</evidence>
<dbReference type="AlphaFoldDB" id="A0AAE3D2C1"/>
<gene>
    <name evidence="1" type="ORF">K1W69_20845</name>
</gene>
<sequence length="138" mass="15486">MSLKRLLLAAVTLASVSTGLLPLTVSSARAEIACESSLVLWSVSRKFHTYDRNVIKSGLRIEELYDAHPVYSTNHTSDTLIPRQYCKARAMMSDGRDRTVWYVIEYGQGFAGVSYRVDSCIPGFDPWHVYGADCFTVR</sequence>
<protein>
    <submittedName>
        <fullName evidence="1">Uncharacterized protein</fullName>
    </submittedName>
</protein>
<dbReference type="RefSeq" id="WP_220230369.1">
    <property type="nucleotide sequence ID" value="NZ_JAICBX010000004.1"/>
</dbReference>
<proteinExistence type="predicted"/>
<accession>A0AAE3D2C1</accession>
<keyword evidence="2" id="KW-1185">Reference proteome</keyword>
<reference evidence="1" key="1">
    <citation type="submission" date="2021-08" db="EMBL/GenBank/DDBJ databases">
        <title>Hoeflea bacterium WL0058 sp. nov., isolated from the sediment.</title>
        <authorList>
            <person name="Wang L."/>
            <person name="Zhang D."/>
        </authorList>
    </citation>
    <scope>NUCLEOTIDE SEQUENCE</scope>
    <source>
        <strain evidence="1">WL0058</strain>
    </source>
</reference>